<dbReference type="PANTHER" id="PTHR10000">
    <property type="entry name" value="PHOSPHOSERINE PHOSPHATASE"/>
    <property type="match status" value="1"/>
</dbReference>
<dbReference type="InterPro" id="IPR023214">
    <property type="entry name" value="HAD_sf"/>
</dbReference>
<dbReference type="InterPro" id="IPR006379">
    <property type="entry name" value="HAD-SF_hydro_IIB"/>
</dbReference>
<dbReference type="Proteomes" id="UP000830236">
    <property type="component" value="Chromosome"/>
</dbReference>
<dbReference type="EMBL" id="CP097095">
    <property type="protein sequence ID" value="UQF79614.1"/>
    <property type="molecule type" value="Genomic_DNA"/>
</dbReference>
<keyword evidence="1" id="KW-0378">Hydrolase</keyword>
<accession>A0A9E7AJ47</accession>
<organism evidence="1 2">
    <name type="scientific">Actinomyces graevenitzii</name>
    <dbReference type="NCBI Taxonomy" id="55565"/>
    <lineage>
        <taxon>Bacteria</taxon>
        <taxon>Bacillati</taxon>
        <taxon>Actinomycetota</taxon>
        <taxon>Actinomycetes</taxon>
        <taxon>Actinomycetales</taxon>
        <taxon>Actinomycetaceae</taxon>
        <taxon>Actinomyces</taxon>
    </lineage>
</organism>
<gene>
    <name evidence="1" type="ORF">M3I41_08605</name>
</gene>
<dbReference type="Gene3D" id="3.30.1240.10">
    <property type="match status" value="1"/>
</dbReference>
<dbReference type="KEGG" id="agh:M3I41_08605"/>
<evidence type="ECO:0000313" key="1">
    <source>
        <dbReference type="EMBL" id="UQF79614.1"/>
    </source>
</evidence>
<reference evidence="1" key="1">
    <citation type="submission" date="2022-05" db="EMBL/GenBank/DDBJ databases">
        <title>Using nanopore sequencing to obtain complete genomes from saliva samples.</title>
        <authorList>
            <person name="Baker J.L."/>
        </authorList>
    </citation>
    <scope>NUCLEOTIDE SEQUENCE</scope>
    <source>
        <strain evidence="1">JCVI-JB-Ag32</strain>
    </source>
</reference>
<name>A0A9E7AJ47_9ACTO</name>
<dbReference type="Pfam" id="PF08282">
    <property type="entry name" value="Hydrolase_3"/>
    <property type="match status" value="1"/>
</dbReference>
<dbReference type="PANTHER" id="PTHR10000:SF8">
    <property type="entry name" value="HAD SUPERFAMILY HYDROLASE-LIKE, TYPE 3"/>
    <property type="match status" value="1"/>
</dbReference>
<dbReference type="GO" id="GO:0016791">
    <property type="term" value="F:phosphatase activity"/>
    <property type="evidence" value="ECO:0007669"/>
    <property type="project" value="TreeGrafter"/>
</dbReference>
<proteinExistence type="predicted"/>
<dbReference type="InterPro" id="IPR036412">
    <property type="entry name" value="HAD-like_sf"/>
</dbReference>
<dbReference type="SUPFAM" id="SSF56784">
    <property type="entry name" value="HAD-like"/>
    <property type="match status" value="1"/>
</dbReference>
<dbReference type="GO" id="GO:0005829">
    <property type="term" value="C:cytosol"/>
    <property type="evidence" value="ECO:0007669"/>
    <property type="project" value="TreeGrafter"/>
</dbReference>
<dbReference type="AlphaFoldDB" id="A0A9E7AJ47"/>
<protein>
    <submittedName>
        <fullName evidence="1">Cof-type HAD-IIB family hydrolase</fullName>
    </submittedName>
</protein>
<evidence type="ECO:0000313" key="2">
    <source>
        <dbReference type="Proteomes" id="UP000830236"/>
    </source>
</evidence>
<sequence length="273" mass="29066">MFKVLEVLVQLLATDLDGTLFSAPNTVGEQNATACARWRAAGNVLVPASGRSLSLVSRPLGMQQLVYDYTICASGCVVADGEANVLYNRTIAPAQLEAVLRPLLEREDCSFYCTTPQADYIVHDATGHLAKFSTDRPENGFVWSSLDEVLERGLEVSSVPVYIPNPQTADALSAQISQEFAGQLDAPRSTNYLDVVPHGVTKATALQWLVQYLAAAGRPVARTAAVGDSWNDLQLLASADTAAAMENSVDGLREAAGGHSVPSVAAYIDQLLA</sequence>
<dbReference type="GO" id="GO:0000287">
    <property type="term" value="F:magnesium ion binding"/>
    <property type="evidence" value="ECO:0007669"/>
    <property type="project" value="TreeGrafter"/>
</dbReference>
<dbReference type="Gene3D" id="3.40.50.1000">
    <property type="entry name" value="HAD superfamily/HAD-like"/>
    <property type="match status" value="1"/>
</dbReference>
<dbReference type="NCBIfam" id="TIGR01484">
    <property type="entry name" value="HAD-SF-IIB"/>
    <property type="match status" value="1"/>
</dbReference>